<comment type="subcellular location">
    <subcellularLocation>
        <location evidence="1">Cell projection</location>
        <location evidence="1">Cilium</location>
    </subcellularLocation>
    <subcellularLocation>
        <location evidence="2">Cytoplasm</location>
    </subcellularLocation>
</comment>
<evidence type="ECO:0000313" key="8">
    <source>
        <dbReference type="Proteomes" id="UP001165060"/>
    </source>
</evidence>
<evidence type="ECO:0000256" key="2">
    <source>
        <dbReference type="ARBA" id="ARBA00004496"/>
    </source>
</evidence>
<dbReference type="Proteomes" id="UP001165060">
    <property type="component" value="Unassembled WGS sequence"/>
</dbReference>
<evidence type="ECO:0000313" key="7">
    <source>
        <dbReference type="EMBL" id="GMI22528.1"/>
    </source>
</evidence>
<comment type="caution">
    <text evidence="7">The sequence shown here is derived from an EMBL/GenBank/DDBJ whole genome shotgun (WGS) entry which is preliminary data.</text>
</comment>
<evidence type="ECO:0000256" key="1">
    <source>
        <dbReference type="ARBA" id="ARBA00004138"/>
    </source>
</evidence>
<gene>
    <name evidence="7" type="ORF">TeGR_g13864</name>
</gene>
<keyword evidence="5" id="KW-0966">Cell projection</keyword>
<dbReference type="InterPro" id="IPR011129">
    <property type="entry name" value="CSD"/>
</dbReference>
<dbReference type="Pfam" id="PF11527">
    <property type="entry name" value="ARL2_Bind_BART"/>
    <property type="match status" value="1"/>
</dbReference>
<reference evidence="7 8" key="1">
    <citation type="journal article" date="2023" name="Commun. Biol.">
        <title>Genome analysis of Parmales, the sister group of diatoms, reveals the evolutionary specialization of diatoms from phago-mixotrophs to photoautotrophs.</title>
        <authorList>
            <person name="Ban H."/>
            <person name="Sato S."/>
            <person name="Yoshikawa S."/>
            <person name="Yamada K."/>
            <person name="Nakamura Y."/>
            <person name="Ichinomiya M."/>
            <person name="Sato N."/>
            <person name="Blanc-Mathieu R."/>
            <person name="Endo H."/>
            <person name="Kuwata A."/>
            <person name="Ogata H."/>
        </authorList>
    </citation>
    <scope>NUCLEOTIDE SEQUENCE [LARGE SCALE GENOMIC DNA]</scope>
</reference>
<keyword evidence="8" id="KW-1185">Reference proteome</keyword>
<dbReference type="EMBL" id="BRYB01003906">
    <property type="protein sequence ID" value="GMI22528.1"/>
    <property type="molecule type" value="Genomic_DNA"/>
</dbReference>
<dbReference type="SMART" id="SM00357">
    <property type="entry name" value="CSP"/>
    <property type="match status" value="1"/>
</dbReference>
<dbReference type="PROSITE" id="PS51857">
    <property type="entry name" value="CSD_2"/>
    <property type="match status" value="1"/>
</dbReference>
<dbReference type="InterPro" id="IPR023379">
    <property type="entry name" value="BART_dom"/>
</dbReference>
<keyword evidence="3" id="KW-0963">Cytoplasm</keyword>
<protein>
    <recommendedName>
        <fullName evidence="6">CSD domain-containing protein</fullName>
    </recommendedName>
</protein>
<name>A0ABQ6MA94_9STRA</name>
<sequence length="375" mass="41669">MFTNFSPDAEHTLNQFAAHREFLESLETLLTERLEEFELDPETFYRVLQSVSNEEDGQQIIRLMRKYDDFDDFGAFMAEQFVKQYGESLPAASPSEDSKDASNQPVVLRVLWDIENVSIPRSTTGLDAVAAIKSWLTASILPANQHTSELISVFHCPSKRTLSKANVLGLDRAGVEQVMVGEKREDADRKLVDRLGRELESCGEAAQAVFVIISSDCDFTRSFLSIKNAGHQCHVVHDERKPEVVKALALHADSCTSFTEILGLWGGGKVAAAAEEEEAEIAGEEDAVEDVDASEVFTGFARFWSPKGFGFLTADTPRKVRKVFAHNSELPDCKFRYLQKGEEVRFRVVKEERGLRAVGVVAKAGPGMLVCEQGK</sequence>
<evidence type="ECO:0000256" key="4">
    <source>
        <dbReference type="ARBA" id="ARBA00023069"/>
    </source>
</evidence>
<evidence type="ECO:0000256" key="5">
    <source>
        <dbReference type="ARBA" id="ARBA00023273"/>
    </source>
</evidence>
<dbReference type="SUPFAM" id="SSF50249">
    <property type="entry name" value="Nucleic acid-binding proteins"/>
    <property type="match status" value="1"/>
</dbReference>
<dbReference type="InterPro" id="IPR012340">
    <property type="entry name" value="NA-bd_OB-fold"/>
</dbReference>
<evidence type="ECO:0000259" key="6">
    <source>
        <dbReference type="PROSITE" id="PS51857"/>
    </source>
</evidence>
<dbReference type="InterPro" id="IPR042541">
    <property type="entry name" value="BART_sf"/>
</dbReference>
<accession>A0ABQ6MA94</accession>
<dbReference type="Pfam" id="PF00313">
    <property type="entry name" value="CSD"/>
    <property type="match status" value="1"/>
</dbReference>
<dbReference type="Gene3D" id="1.20.1520.10">
    <property type="entry name" value="ADP-ribosylation factor-like 2-binding protein, domain"/>
    <property type="match status" value="1"/>
</dbReference>
<organism evidence="7 8">
    <name type="scientific">Tetraparma gracilis</name>
    <dbReference type="NCBI Taxonomy" id="2962635"/>
    <lineage>
        <taxon>Eukaryota</taxon>
        <taxon>Sar</taxon>
        <taxon>Stramenopiles</taxon>
        <taxon>Ochrophyta</taxon>
        <taxon>Bolidophyceae</taxon>
        <taxon>Parmales</taxon>
        <taxon>Triparmaceae</taxon>
        <taxon>Tetraparma</taxon>
    </lineage>
</organism>
<feature type="domain" description="CSD" evidence="6">
    <location>
        <begin position="296"/>
        <end position="362"/>
    </location>
</feature>
<evidence type="ECO:0000256" key="3">
    <source>
        <dbReference type="ARBA" id="ARBA00022490"/>
    </source>
</evidence>
<keyword evidence="4" id="KW-0969">Cilium</keyword>
<dbReference type="InterPro" id="IPR002059">
    <property type="entry name" value="CSP_DNA-bd"/>
</dbReference>
<dbReference type="Gene3D" id="2.40.50.140">
    <property type="entry name" value="Nucleic acid-binding proteins"/>
    <property type="match status" value="1"/>
</dbReference>
<proteinExistence type="predicted"/>